<comment type="caution">
    <text evidence="1">The sequence shown here is derived from an EMBL/GenBank/DDBJ whole genome shotgun (WGS) entry which is preliminary data.</text>
</comment>
<organism evidence="1 2">
    <name type="scientific">Lindgomyces ingoldianus</name>
    <dbReference type="NCBI Taxonomy" id="673940"/>
    <lineage>
        <taxon>Eukaryota</taxon>
        <taxon>Fungi</taxon>
        <taxon>Dikarya</taxon>
        <taxon>Ascomycota</taxon>
        <taxon>Pezizomycotina</taxon>
        <taxon>Dothideomycetes</taxon>
        <taxon>Pleosporomycetidae</taxon>
        <taxon>Pleosporales</taxon>
        <taxon>Lindgomycetaceae</taxon>
        <taxon>Lindgomyces</taxon>
    </lineage>
</organism>
<dbReference type="EMBL" id="MU003495">
    <property type="protein sequence ID" value="KAF2475856.1"/>
    <property type="molecule type" value="Genomic_DNA"/>
</dbReference>
<keyword evidence="2" id="KW-1185">Reference proteome</keyword>
<sequence>MSGINEHYIRALVHQKEGWPTRSGHNLASLNSVGIFLLKPQLSFLLSIELAQAYCSIYNRKWFVTHSNVSYQYYLHSIKTRPCTAHIGFFSNNRLGIADHSSVFTFAPGSSIRLFDHASVHIAACGLLFLATLFQDLTPPSTESCLSVLRLFGEFIDFERDNVIDRFRVDGQEFSASMPASSNFQLINKFEKCFRLALTIFSKHVPEGIALYTRHWRGYHSMKIFIYKYSSTGCEALDDIAHCCCASTFIIFLNVAKLQRRQADLHTLAAVAILKG</sequence>
<protein>
    <submittedName>
        <fullName evidence="1">Uncharacterized protein</fullName>
    </submittedName>
</protein>
<evidence type="ECO:0000313" key="2">
    <source>
        <dbReference type="Proteomes" id="UP000799755"/>
    </source>
</evidence>
<accession>A0ACB6R9M8</accession>
<reference evidence="1" key="1">
    <citation type="journal article" date="2020" name="Stud. Mycol.">
        <title>101 Dothideomycetes genomes: a test case for predicting lifestyles and emergence of pathogens.</title>
        <authorList>
            <person name="Haridas S."/>
            <person name="Albert R."/>
            <person name="Binder M."/>
            <person name="Bloem J."/>
            <person name="Labutti K."/>
            <person name="Salamov A."/>
            <person name="Andreopoulos B."/>
            <person name="Baker S."/>
            <person name="Barry K."/>
            <person name="Bills G."/>
            <person name="Bluhm B."/>
            <person name="Cannon C."/>
            <person name="Castanera R."/>
            <person name="Culley D."/>
            <person name="Daum C."/>
            <person name="Ezra D."/>
            <person name="Gonzalez J."/>
            <person name="Henrissat B."/>
            <person name="Kuo A."/>
            <person name="Liang C."/>
            <person name="Lipzen A."/>
            <person name="Lutzoni F."/>
            <person name="Magnuson J."/>
            <person name="Mondo S."/>
            <person name="Nolan M."/>
            <person name="Ohm R."/>
            <person name="Pangilinan J."/>
            <person name="Park H.-J."/>
            <person name="Ramirez L."/>
            <person name="Alfaro M."/>
            <person name="Sun H."/>
            <person name="Tritt A."/>
            <person name="Yoshinaga Y."/>
            <person name="Zwiers L.-H."/>
            <person name="Turgeon B."/>
            <person name="Goodwin S."/>
            <person name="Spatafora J."/>
            <person name="Crous P."/>
            <person name="Grigoriev I."/>
        </authorList>
    </citation>
    <scope>NUCLEOTIDE SEQUENCE</scope>
    <source>
        <strain evidence="1">ATCC 200398</strain>
    </source>
</reference>
<evidence type="ECO:0000313" key="1">
    <source>
        <dbReference type="EMBL" id="KAF2475856.1"/>
    </source>
</evidence>
<gene>
    <name evidence="1" type="ORF">BDR25DRAFT_350131</name>
</gene>
<proteinExistence type="predicted"/>
<dbReference type="Proteomes" id="UP000799755">
    <property type="component" value="Unassembled WGS sequence"/>
</dbReference>
<name>A0ACB6R9M8_9PLEO</name>